<sequence length="66" mass="7293">MSVDKLQKPRPHNLPSPSEPHPGLPGTILVVGTVGWEATRQGRACQPGRQGKNEHRTTKAWTRKCI</sequence>
<proteinExistence type="predicted"/>
<feature type="compositionally biased region" description="Pro residues" evidence="1">
    <location>
        <begin position="12"/>
        <end position="23"/>
    </location>
</feature>
<gene>
    <name evidence="2" type="ORF">M431DRAFT_502607</name>
</gene>
<keyword evidence="3" id="KW-1185">Reference proteome</keyword>
<protein>
    <submittedName>
        <fullName evidence="2">Uncharacterized protein</fullName>
    </submittedName>
</protein>
<evidence type="ECO:0000313" key="3">
    <source>
        <dbReference type="Proteomes" id="UP000241690"/>
    </source>
</evidence>
<dbReference type="Proteomes" id="UP000241690">
    <property type="component" value="Unassembled WGS sequence"/>
</dbReference>
<name>A0A2T4ATT6_TRIHA</name>
<feature type="region of interest" description="Disordered" evidence="1">
    <location>
        <begin position="42"/>
        <end position="66"/>
    </location>
</feature>
<evidence type="ECO:0000313" key="2">
    <source>
        <dbReference type="EMBL" id="PTB60472.1"/>
    </source>
</evidence>
<reference evidence="2 3" key="1">
    <citation type="submission" date="2016-07" db="EMBL/GenBank/DDBJ databases">
        <title>Multiple horizontal gene transfer events from other fungi enriched the ability of initially mycotrophic Trichoderma (Ascomycota) to feed on dead plant biomass.</title>
        <authorList>
            <consortium name="DOE Joint Genome Institute"/>
            <person name="Aerts A."/>
            <person name="Atanasova L."/>
            <person name="Chenthamara K."/>
            <person name="Zhang J."/>
            <person name="Grujic M."/>
            <person name="Henrissat B."/>
            <person name="Kuo A."/>
            <person name="Salamov A."/>
            <person name="Lipzen A."/>
            <person name="Labutti K."/>
            <person name="Barry K."/>
            <person name="Miao Y."/>
            <person name="Rahimi M.J."/>
            <person name="Shen Q."/>
            <person name="Grigoriev I.V."/>
            <person name="Kubicek C.P."/>
            <person name="Druzhinina I.S."/>
        </authorList>
    </citation>
    <scope>NUCLEOTIDE SEQUENCE [LARGE SCALE GENOMIC DNA]</scope>
    <source>
        <strain evidence="2 3">CBS 226.95</strain>
    </source>
</reference>
<evidence type="ECO:0000256" key="1">
    <source>
        <dbReference type="SAM" id="MobiDB-lite"/>
    </source>
</evidence>
<dbReference type="AlphaFoldDB" id="A0A2T4ATT6"/>
<dbReference type="EMBL" id="KZ679675">
    <property type="protein sequence ID" value="PTB60472.1"/>
    <property type="molecule type" value="Genomic_DNA"/>
</dbReference>
<dbReference type="RefSeq" id="XP_024780149.1">
    <property type="nucleotide sequence ID" value="XM_024918175.1"/>
</dbReference>
<accession>A0A2T4ATT6</accession>
<organism evidence="2 3">
    <name type="scientific">Trichoderma harzianum CBS 226.95</name>
    <dbReference type="NCBI Taxonomy" id="983964"/>
    <lineage>
        <taxon>Eukaryota</taxon>
        <taxon>Fungi</taxon>
        <taxon>Dikarya</taxon>
        <taxon>Ascomycota</taxon>
        <taxon>Pezizomycotina</taxon>
        <taxon>Sordariomycetes</taxon>
        <taxon>Hypocreomycetidae</taxon>
        <taxon>Hypocreales</taxon>
        <taxon>Hypocreaceae</taxon>
        <taxon>Trichoderma</taxon>
    </lineage>
</organism>
<feature type="region of interest" description="Disordered" evidence="1">
    <location>
        <begin position="1"/>
        <end position="27"/>
    </location>
</feature>
<dbReference type="GeneID" id="36626744"/>